<evidence type="ECO:0000259" key="3">
    <source>
        <dbReference type="Pfam" id="PF23086"/>
    </source>
</evidence>
<feature type="compositionally biased region" description="Basic residues" evidence="1">
    <location>
        <begin position="166"/>
        <end position="186"/>
    </location>
</feature>
<dbReference type="Pfam" id="PF23086">
    <property type="entry name" value="Tudor_Coilin"/>
    <property type="match status" value="1"/>
</dbReference>
<feature type="region of interest" description="Disordered" evidence="1">
    <location>
        <begin position="166"/>
        <end position="325"/>
    </location>
</feature>
<feature type="domain" description="Coilin N-terminal" evidence="2">
    <location>
        <begin position="8"/>
        <end position="202"/>
    </location>
</feature>
<dbReference type="GO" id="GO:0030619">
    <property type="term" value="F:U1 snRNA binding"/>
    <property type="evidence" value="ECO:0007669"/>
    <property type="project" value="TreeGrafter"/>
</dbReference>
<feature type="region of interest" description="Disordered" evidence="1">
    <location>
        <begin position="550"/>
        <end position="571"/>
    </location>
</feature>
<gene>
    <name evidence="4" type="ORF">TIFTF001_010726</name>
</gene>
<evidence type="ECO:0000313" key="4">
    <source>
        <dbReference type="EMBL" id="GMN41504.1"/>
    </source>
</evidence>
<proteinExistence type="predicted"/>
<reference evidence="4" key="1">
    <citation type="submission" date="2023-07" db="EMBL/GenBank/DDBJ databases">
        <title>draft genome sequence of fig (Ficus carica).</title>
        <authorList>
            <person name="Takahashi T."/>
            <person name="Nishimura K."/>
        </authorList>
    </citation>
    <scope>NUCLEOTIDE SEQUENCE</scope>
</reference>
<feature type="compositionally biased region" description="Polar residues" evidence="1">
    <location>
        <begin position="263"/>
        <end position="279"/>
    </location>
</feature>
<dbReference type="Pfam" id="PF15862">
    <property type="entry name" value="Coilin_N"/>
    <property type="match status" value="1"/>
</dbReference>
<feature type="compositionally biased region" description="Basic and acidic residues" evidence="1">
    <location>
        <begin position="562"/>
        <end position="571"/>
    </location>
</feature>
<feature type="compositionally biased region" description="Basic and acidic residues" evidence="1">
    <location>
        <begin position="297"/>
        <end position="318"/>
    </location>
</feature>
<dbReference type="InterPro" id="IPR031722">
    <property type="entry name" value="Coilin_N"/>
</dbReference>
<sequence>MEDGTGPRLRLVFDDCKMLTKSQRTEGLKRSWVLLNPPHRTISELADHLLDVFALDDACPDGLVLSMDGFVLPPFESTSILKEKDIIRVKKKKGPSTDVIGVRDGRKSLEVEEAVEEQHVVAGMKLLANEEFAREVGGYESEREEDEPKKLEDELHLDNAAEKKIVSKKRKASRKLKRSKKKRKKSAAVEESSGTPKDVQKEIQTNQNESSQKHTLLLENSLVENGKPPNTNGELNHLSTPESDQRTNNINVTTPSEKRSSEPQENGKNSVVSSQTSAGTKKTPSRSTRRKKTKMKWLREAKRKENEQHQIQLHKTDNKQSSAKDICKVAREPQEPDKSDHEEGDVVPVVVRPGHIRFEPSGKVDADQPIRQPEISVENFQWNGITSKRKGQKWGKEKTVFHKRCDQKKGNQEFSEMMAINEGTTVNGPVDFDKLKPCTSLPQEGDTVAYRLIELSPSWTPEISSFRVGKISKYDPKLERITLVQVPKYPIVFEQQGDEASAAKPETSIYGEDGSLEIDYSSLVDVRIIKQGNVTAAQSVAAGVSQVPLGDQGGASCSRQKSNKEPKGKERVAPPRGIVYIYEGNQVTNWEFNIVEFDLNFTEELDVPFMFVENGKTNVWDEVCEALSAKKAQLSQEDNWTKKGGSSGRSWPYRALRGSALGPTMARLRAQNEI</sequence>
<keyword evidence="5" id="KW-1185">Reference proteome</keyword>
<evidence type="ECO:0008006" key="6">
    <source>
        <dbReference type="Google" id="ProtNLM"/>
    </source>
</evidence>
<dbReference type="InterPro" id="IPR024822">
    <property type="entry name" value="Coilin"/>
</dbReference>
<feature type="compositionally biased region" description="Polar residues" evidence="1">
    <location>
        <begin position="228"/>
        <end position="255"/>
    </location>
</feature>
<dbReference type="GO" id="GO:0015030">
    <property type="term" value="C:Cajal body"/>
    <property type="evidence" value="ECO:0007669"/>
    <property type="project" value="TreeGrafter"/>
</dbReference>
<name>A0AA87ZQJ7_FICCA</name>
<feature type="domain" description="Coilin tudor" evidence="3">
    <location>
        <begin position="429"/>
        <end position="532"/>
    </location>
</feature>
<protein>
    <recommendedName>
        <fullName evidence="6">Coilin</fullName>
    </recommendedName>
</protein>
<feature type="compositionally biased region" description="Polar residues" evidence="1">
    <location>
        <begin position="202"/>
        <end position="214"/>
    </location>
</feature>
<dbReference type="InterPro" id="IPR056398">
    <property type="entry name" value="Tudor_Coilin"/>
</dbReference>
<dbReference type="EMBL" id="BTGU01000013">
    <property type="protein sequence ID" value="GMN41504.1"/>
    <property type="molecule type" value="Genomic_DNA"/>
</dbReference>
<dbReference type="GO" id="GO:0030620">
    <property type="term" value="F:U2 snRNA binding"/>
    <property type="evidence" value="ECO:0007669"/>
    <property type="project" value="TreeGrafter"/>
</dbReference>
<dbReference type="PANTHER" id="PTHR15197">
    <property type="entry name" value="COILIN P80"/>
    <property type="match status" value="1"/>
</dbReference>
<organism evidence="4 5">
    <name type="scientific">Ficus carica</name>
    <name type="common">Common fig</name>
    <dbReference type="NCBI Taxonomy" id="3494"/>
    <lineage>
        <taxon>Eukaryota</taxon>
        <taxon>Viridiplantae</taxon>
        <taxon>Streptophyta</taxon>
        <taxon>Embryophyta</taxon>
        <taxon>Tracheophyta</taxon>
        <taxon>Spermatophyta</taxon>
        <taxon>Magnoliopsida</taxon>
        <taxon>eudicotyledons</taxon>
        <taxon>Gunneridae</taxon>
        <taxon>Pentapetalae</taxon>
        <taxon>rosids</taxon>
        <taxon>fabids</taxon>
        <taxon>Rosales</taxon>
        <taxon>Moraceae</taxon>
        <taxon>Ficeae</taxon>
        <taxon>Ficus</taxon>
    </lineage>
</organism>
<comment type="caution">
    <text evidence="4">The sequence shown here is derived from an EMBL/GenBank/DDBJ whole genome shotgun (WGS) entry which is preliminary data.</text>
</comment>
<dbReference type="PANTHER" id="PTHR15197:SF0">
    <property type="entry name" value="COILIN"/>
    <property type="match status" value="1"/>
</dbReference>
<evidence type="ECO:0000259" key="2">
    <source>
        <dbReference type="Pfam" id="PF15862"/>
    </source>
</evidence>
<dbReference type="AlphaFoldDB" id="A0AA87ZQJ7"/>
<evidence type="ECO:0000313" key="5">
    <source>
        <dbReference type="Proteomes" id="UP001187192"/>
    </source>
</evidence>
<accession>A0AA87ZQJ7</accession>
<dbReference type="Proteomes" id="UP001187192">
    <property type="component" value="Unassembled WGS sequence"/>
</dbReference>
<evidence type="ECO:0000256" key="1">
    <source>
        <dbReference type="SAM" id="MobiDB-lite"/>
    </source>
</evidence>
<feature type="compositionally biased region" description="Basic residues" evidence="1">
    <location>
        <begin position="283"/>
        <end position="296"/>
    </location>
</feature>
<dbReference type="GO" id="GO:0000387">
    <property type="term" value="P:spliceosomal snRNP assembly"/>
    <property type="evidence" value="ECO:0007669"/>
    <property type="project" value="TreeGrafter"/>
</dbReference>